<feature type="coiled-coil region" evidence="1">
    <location>
        <begin position="60"/>
        <end position="87"/>
    </location>
</feature>
<evidence type="ECO:0000313" key="4">
    <source>
        <dbReference type="RefSeq" id="XP_008473946.1"/>
    </source>
</evidence>
<accession>A0A1S3D433</accession>
<evidence type="ECO:0000256" key="2">
    <source>
        <dbReference type="SAM" id="MobiDB-lite"/>
    </source>
</evidence>
<feature type="region of interest" description="Disordered" evidence="2">
    <location>
        <begin position="175"/>
        <end position="204"/>
    </location>
</feature>
<dbReference type="KEGG" id="dci:103511014"/>
<sequence length="359" mass="42765">MSTSKQNVNNPEDPPMNVLEMDMKTIGKIKNVVKLREIADLVYAELNKVKLKGLSLKDEMQKITLQLRSTSQQCEQLEKDIHKLANVYAELDKPFQEKQLHGDNKLMYNEYKYECEFRNIRNAFLQRKSQAQYNFTSDMGDIINTRAKITGRLKILQKQWMKKLQEEQQFCKKSADTKEEAKQNEENTNEKEINNGEPKDREELHKIRESIRIQKTMWREFIRETQKDSYYKMTGFLESMKQDTFSKQQRTFKQQFKRIAQLREDIDIKNQIIKEFNEIPKVESNHENSTIPSTSIQYSMDEQKLQTSRHTISRDEPHYRSLLKKKELLLSKLDNREKRIKKLEKILSKLEEKNKSQGG</sequence>
<dbReference type="PaxDb" id="121845-A0A1S3D433"/>
<dbReference type="AlphaFoldDB" id="A0A1S3D433"/>
<evidence type="ECO:0000313" key="3">
    <source>
        <dbReference type="Proteomes" id="UP000079169"/>
    </source>
</evidence>
<gene>
    <name evidence="4" type="primary">LOC103511014</name>
</gene>
<keyword evidence="1" id="KW-0175">Coiled coil</keyword>
<name>A0A1S3D433_DIACI</name>
<proteinExistence type="predicted"/>
<dbReference type="Proteomes" id="UP000079169">
    <property type="component" value="Unplaced"/>
</dbReference>
<evidence type="ECO:0000256" key="1">
    <source>
        <dbReference type="SAM" id="Coils"/>
    </source>
</evidence>
<dbReference type="GeneID" id="103511014"/>
<protein>
    <submittedName>
        <fullName evidence="4">Uncharacterized protein LOC103511014</fullName>
    </submittedName>
</protein>
<dbReference type="RefSeq" id="XP_008473946.1">
    <property type="nucleotide sequence ID" value="XM_008475724.2"/>
</dbReference>
<feature type="coiled-coil region" evidence="1">
    <location>
        <begin position="326"/>
        <end position="353"/>
    </location>
</feature>
<reference evidence="4" key="1">
    <citation type="submission" date="2025-08" db="UniProtKB">
        <authorList>
            <consortium name="RefSeq"/>
        </authorList>
    </citation>
    <scope>IDENTIFICATION</scope>
</reference>
<keyword evidence="3" id="KW-1185">Reference proteome</keyword>
<organism evidence="3 4">
    <name type="scientific">Diaphorina citri</name>
    <name type="common">Asian citrus psyllid</name>
    <dbReference type="NCBI Taxonomy" id="121845"/>
    <lineage>
        <taxon>Eukaryota</taxon>
        <taxon>Metazoa</taxon>
        <taxon>Ecdysozoa</taxon>
        <taxon>Arthropoda</taxon>
        <taxon>Hexapoda</taxon>
        <taxon>Insecta</taxon>
        <taxon>Pterygota</taxon>
        <taxon>Neoptera</taxon>
        <taxon>Paraneoptera</taxon>
        <taxon>Hemiptera</taxon>
        <taxon>Sternorrhyncha</taxon>
        <taxon>Psylloidea</taxon>
        <taxon>Psyllidae</taxon>
        <taxon>Diaphorininae</taxon>
        <taxon>Diaphorina</taxon>
    </lineage>
</organism>